<gene>
    <name evidence="1" type="ORF">D8Y23_15295</name>
</gene>
<dbReference type="RefSeq" id="WP_128218931.1">
    <property type="nucleotide sequence ID" value="NZ_RBZY01000082.1"/>
</dbReference>
<dbReference type="Proteomes" id="UP000285970">
    <property type="component" value="Unassembled WGS sequence"/>
</dbReference>
<organism evidence="1 2">
    <name type="scientific">Microbacterium enclense</name>
    <dbReference type="NCBI Taxonomy" id="993073"/>
    <lineage>
        <taxon>Bacteria</taxon>
        <taxon>Bacillati</taxon>
        <taxon>Actinomycetota</taxon>
        <taxon>Actinomycetes</taxon>
        <taxon>Micrococcales</taxon>
        <taxon>Microbacteriaceae</taxon>
        <taxon>Microbacterium</taxon>
    </lineage>
</organism>
<dbReference type="AlphaFoldDB" id="A0A443J5S2"/>
<protein>
    <submittedName>
        <fullName evidence="1">Uncharacterized protein</fullName>
    </submittedName>
</protein>
<evidence type="ECO:0000313" key="2">
    <source>
        <dbReference type="Proteomes" id="UP000285970"/>
    </source>
</evidence>
<accession>A0A443J5S2</accession>
<proteinExistence type="predicted"/>
<sequence length="81" mass="7926">MAAANAGYYVNVPGAGAAGAALTSLITSYISPTQVTVANNASTTVSGASAKIGQSPALDGLHPTAWMASLMATAIDIALFV</sequence>
<comment type="caution">
    <text evidence="1">The sequence shown here is derived from an EMBL/GenBank/DDBJ whole genome shotgun (WGS) entry which is preliminary data.</text>
</comment>
<dbReference type="EMBL" id="RBZY01000082">
    <property type="protein sequence ID" value="RWR15819.1"/>
    <property type="molecule type" value="Genomic_DNA"/>
</dbReference>
<name>A0A443J5S2_9MICO</name>
<reference evidence="1 2" key="1">
    <citation type="journal article" date="2018" name="Front. Microbiol.">
        <title>Novel Insights Into Bacterial Dimethylsulfoniopropionate Catabolism in the East China Sea.</title>
        <authorList>
            <person name="Liu J."/>
            <person name="Liu J."/>
            <person name="Zhang S.H."/>
            <person name="Liang J."/>
            <person name="Lin H."/>
            <person name="Song D."/>
            <person name="Yang G.P."/>
            <person name="Todd J.D."/>
            <person name="Zhang X.H."/>
        </authorList>
    </citation>
    <scope>NUCLEOTIDE SEQUENCE [LARGE SCALE GENOMIC DNA]</scope>
    <source>
        <strain evidence="1 2">ZYFD042</strain>
    </source>
</reference>
<evidence type="ECO:0000313" key="1">
    <source>
        <dbReference type="EMBL" id="RWR15819.1"/>
    </source>
</evidence>